<evidence type="ECO:0000313" key="3">
    <source>
        <dbReference type="Proteomes" id="UP000677305"/>
    </source>
</evidence>
<sequence>MAKNSPATLKNKTIYEIYVRNHTRTGTFKDIFNDLLRIKDLGVDIIWFMPIHPIGQLNKKGTLGCPYSISDYTKINPEYGTEEDFKELIETIHSMEMDVMIDVVYNHTSHDNIYKKEHPDYYYKTKEGNYGNKIADWSDIIDLDYNNPELWQSQIDALKKWASLGVDGFRCDVAPIVPMEFWAEARRQLEEINPNILLLAETVEPHFLESVRNAGIPMASDSETYQVFDICYDYDTYGEFSNYLRGKCTLDHFLTRKRLQEAIYPDNYVKLRYLENHDIPRAKKLIPNDSLLATWTSFMFFEKGAALLYSGQEVKAEQQPSLFDKDPINWSSVDKPFISLIQRLSQLKKEPIFATGRYMIHKANVDGVIFATYATSTEVLYGIFNVGSKTGLLDVSIDDNNYLPIPALKNGNYKNLITDDYVKIENQEFPLSEQACIFRVEY</sequence>
<dbReference type="PANTHER" id="PTHR47786">
    <property type="entry name" value="ALPHA-1,4-GLUCAN:MALTOSE-1-PHOSPHATE MALTOSYLTRANSFERASE"/>
    <property type="match status" value="1"/>
</dbReference>
<dbReference type="CDD" id="cd11313">
    <property type="entry name" value="AmyAc_arch_bac_AmyA"/>
    <property type="match status" value="1"/>
</dbReference>
<protein>
    <submittedName>
        <fullName evidence="2">Alpha-amylase</fullName>
    </submittedName>
</protein>
<keyword evidence="3" id="KW-1185">Reference proteome</keyword>
<dbReference type="Gene3D" id="3.20.20.80">
    <property type="entry name" value="Glycosidases"/>
    <property type="match status" value="1"/>
</dbReference>
<dbReference type="Pfam" id="PF18612">
    <property type="entry name" value="Bac_A_amyl_C"/>
    <property type="match status" value="1"/>
</dbReference>
<accession>A0A8J8MDR7</accession>
<proteinExistence type="predicted"/>
<dbReference type="InterPro" id="IPR017853">
    <property type="entry name" value="GH"/>
</dbReference>
<dbReference type="SUPFAM" id="SSF51445">
    <property type="entry name" value="(Trans)glycosidases"/>
    <property type="match status" value="1"/>
</dbReference>
<dbReference type="PANTHER" id="PTHR47786:SF2">
    <property type="entry name" value="GLYCOSYL HYDROLASE FAMILY 13 CATALYTIC DOMAIN-CONTAINING PROTEIN"/>
    <property type="match status" value="1"/>
</dbReference>
<organism evidence="2 3">
    <name type="scientific">Vallitalea guaymasensis</name>
    <dbReference type="NCBI Taxonomy" id="1185412"/>
    <lineage>
        <taxon>Bacteria</taxon>
        <taxon>Bacillati</taxon>
        <taxon>Bacillota</taxon>
        <taxon>Clostridia</taxon>
        <taxon>Lachnospirales</taxon>
        <taxon>Vallitaleaceae</taxon>
        <taxon>Vallitalea</taxon>
    </lineage>
</organism>
<dbReference type="GO" id="GO:0005975">
    <property type="term" value="P:carbohydrate metabolic process"/>
    <property type="evidence" value="ECO:0007669"/>
    <property type="project" value="InterPro"/>
</dbReference>
<dbReference type="AlphaFoldDB" id="A0A8J8MDR7"/>
<evidence type="ECO:0000259" key="1">
    <source>
        <dbReference type="SMART" id="SM00642"/>
    </source>
</evidence>
<dbReference type="Proteomes" id="UP000677305">
    <property type="component" value="Chromosome"/>
</dbReference>
<dbReference type="InterPro" id="IPR006047">
    <property type="entry name" value="GH13_cat_dom"/>
</dbReference>
<reference evidence="2 3" key="1">
    <citation type="submission" date="2020-07" db="EMBL/GenBank/DDBJ databases">
        <title>Vallitalea guaymasensis genome.</title>
        <authorList>
            <person name="Postec A."/>
        </authorList>
    </citation>
    <scope>NUCLEOTIDE SEQUENCE [LARGE SCALE GENOMIC DNA]</scope>
    <source>
        <strain evidence="2 3">Ra1766G1</strain>
    </source>
</reference>
<name>A0A8J8MDR7_9FIRM</name>
<dbReference type="EMBL" id="CP058561">
    <property type="protein sequence ID" value="QUH31081.1"/>
    <property type="molecule type" value="Genomic_DNA"/>
</dbReference>
<dbReference type="Pfam" id="PF00128">
    <property type="entry name" value="Alpha-amylase"/>
    <property type="match status" value="1"/>
</dbReference>
<dbReference type="KEGG" id="vgu:HYG85_20015"/>
<feature type="domain" description="Glycosyl hydrolase family 13 catalytic" evidence="1">
    <location>
        <begin position="16"/>
        <end position="348"/>
    </location>
</feature>
<gene>
    <name evidence="2" type="ORF">HYG85_20015</name>
</gene>
<dbReference type="RefSeq" id="WP_212691157.1">
    <property type="nucleotide sequence ID" value="NZ_CP058561.1"/>
</dbReference>
<dbReference type="SMART" id="SM00642">
    <property type="entry name" value="Aamy"/>
    <property type="match status" value="1"/>
</dbReference>
<evidence type="ECO:0000313" key="2">
    <source>
        <dbReference type="EMBL" id="QUH31081.1"/>
    </source>
</evidence>
<dbReference type="InterPro" id="IPR041331">
    <property type="entry name" value="Bac_A_amyl_C"/>
</dbReference>